<proteinExistence type="predicted"/>
<accession>A0ABU8VR54</accession>
<dbReference type="RefSeq" id="WP_340361280.1">
    <property type="nucleotide sequence ID" value="NZ_JBBKZU010000029.1"/>
</dbReference>
<reference evidence="1 2" key="1">
    <citation type="submission" date="2024-03" db="EMBL/GenBank/DDBJ databases">
        <title>Novel species of the genus Variovorax.</title>
        <authorList>
            <person name="Liu Q."/>
            <person name="Xin Y.-H."/>
        </authorList>
    </citation>
    <scope>NUCLEOTIDE SEQUENCE [LARGE SCALE GENOMIC DNA]</scope>
    <source>
        <strain evidence="1 2">KACC 18899</strain>
    </source>
</reference>
<dbReference type="Proteomes" id="UP001365846">
    <property type="component" value="Unassembled WGS sequence"/>
</dbReference>
<keyword evidence="2" id="KW-1185">Reference proteome</keyword>
<gene>
    <name evidence="1" type="ORF">WKW77_33885</name>
</gene>
<organism evidence="1 2">
    <name type="scientific">Variovorax ureilyticus</name>
    <dbReference type="NCBI Taxonomy" id="1836198"/>
    <lineage>
        <taxon>Bacteria</taxon>
        <taxon>Pseudomonadati</taxon>
        <taxon>Pseudomonadota</taxon>
        <taxon>Betaproteobacteria</taxon>
        <taxon>Burkholderiales</taxon>
        <taxon>Comamonadaceae</taxon>
        <taxon>Variovorax</taxon>
    </lineage>
</organism>
<evidence type="ECO:0000313" key="2">
    <source>
        <dbReference type="Proteomes" id="UP001365846"/>
    </source>
</evidence>
<comment type="caution">
    <text evidence="1">The sequence shown here is derived from an EMBL/GenBank/DDBJ whole genome shotgun (WGS) entry which is preliminary data.</text>
</comment>
<evidence type="ECO:0000313" key="1">
    <source>
        <dbReference type="EMBL" id="MEJ8816085.1"/>
    </source>
</evidence>
<name>A0ABU8VR54_9BURK</name>
<protein>
    <submittedName>
        <fullName evidence="1">Uncharacterized protein</fullName>
    </submittedName>
</protein>
<sequence>MSKRRWLPQLVLQIDALLQDRLAAGEQPSHVMALHALDVRPAVPKLPKELL</sequence>
<dbReference type="EMBL" id="JBBKZU010000029">
    <property type="protein sequence ID" value="MEJ8816085.1"/>
    <property type="molecule type" value="Genomic_DNA"/>
</dbReference>